<evidence type="ECO:0000256" key="1">
    <source>
        <dbReference type="SAM" id="MobiDB-lite"/>
    </source>
</evidence>
<dbReference type="Proteomes" id="UP000092443">
    <property type="component" value="Unplaced"/>
</dbReference>
<dbReference type="GeneID" id="119631270"/>
<dbReference type="KEGG" id="gfs:119631270"/>
<feature type="region of interest" description="Disordered" evidence="1">
    <location>
        <begin position="131"/>
        <end position="174"/>
    </location>
</feature>
<protein>
    <submittedName>
        <fullName evidence="3">Uncharacterized protein LOC119631270 isoform X1</fullName>
    </submittedName>
</protein>
<organism evidence="2 3">
    <name type="scientific">Glossina fuscipes</name>
    <dbReference type="NCBI Taxonomy" id="7396"/>
    <lineage>
        <taxon>Eukaryota</taxon>
        <taxon>Metazoa</taxon>
        <taxon>Ecdysozoa</taxon>
        <taxon>Arthropoda</taxon>
        <taxon>Hexapoda</taxon>
        <taxon>Insecta</taxon>
        <taxon>Pterygota</taxon>
        <taxon>Neoptera</taxon>
        <taxon>Endopterygota</taxon>
        <taxon>Diptera</taxon>
        <taxon>Brachycera</taxon>
        <taxon>Muscomorpha</taxon>
        <taxon>Hippoboscoidea</taxon>
        <taxon>Glossinidae</taxon>
        <taxon>Glossina</taxon>
    </lineage>
</organism>
<evidence type="ECO:0000313" key="2">
    <source>
        <dbReference type="Proteomes" id="UP000092443"/>
    </source>
</evidence>
<reference evidence="3" key="1">
    <citation type="submission" date="2025-08" db="UniProtKB">
        <authorList>
            <consortium name="RefSeq"/>
        </authorList>
    </citation>
    <scope>IDENTIFICATION</scope>
    <source>
        <tissue evidence="3">Whole body pupa</tissue>
    </source>
</reference>
<gene>
    <name evidence="3" type="primary">LOC119631270</name>
</gene>
<name>A0A8U0W253_9MUSC</name>
<keyword evidence="2" id="KW-1185">Reference proteome</keyword>
<proteinExistence type="predicted"/>
<dbReference type="AlphaFoldDB" id="A0A8U0W253"/>
<sequence length="174" mass="19789">MSWVIAKMKYCPDSWPYVQTTIGNFDNLTASQKFTLCHELSSQSPGSQFHITDTQLIECCNKAEVTMQKVTNVAPEGAHDDNKKKTIVDKIFEDFSTTPFSSTTTSPASKLRNLERSPLFILREKPKRNYSREFRGKAKSNLEEKSKAAIDDNSSSEREASDRGYIEKEDTYNL</sequence>
<dbReference type="RefSeq" id="XP_037879253.1">
    <property type="nucleotide sequence ID" value="XM_038023325.1"/>
</dbReference>
<evidence type="ECO:0000313" key="3">
    <source>
        <dbReference type="RefSeq" id="XP_037879253.1"/>
    </source>
</evidence>
<accession>A0A8U0W253</accession>